<dbReference type="CDD" id="cd02414">
    <property type="entry name" value="KH-II_Jag"/>
    <property type="match status" value="1"/>
</dbReference>
<dbReference type="InterPro" id="IPR039247">
    <property type="entry name" value="KhpB"/>
</dbReference>
<dbReference type="GO" id="GO:0003723">
    <property type="term" value="F:RNA binding"/>
    <property type="evidence" value="ECO:0007669"/>
    <property type="project" value="InterPro"/>
</dbReference>
<dbReference type="CDD" id="cd02644">
    <property type="entry name" value="R3H_jag"/>
    <property type="match status" value="1"/>
</dbReference>
<dbReference type="EMBL" id="VSSQ01142504">
    <property type="protein sequence ID" value="MPN63306.1"/>
    <property type="molecule type" value="Genomic_DNA"/>
</dbReference>
<proteinExistence type="predicted"/>
<dbReference type="PANTHER" id="PTHR35800">
    <property type="entry name" value="PROTEIN JAG"/>
    <property type="match status" value="1"/>
</dbReference>
<comment type="caution">
    <text evidence="2">The sequence shown here is derived from an EMBL/GenBank/DDBJ whole genome shotgun (WGS) entry which is preliminary data.</text>
</comment>
<reference evidence="2" key="1">
    <citation type="submission" date="2019-08" db="EMBL/GenBank/DDBJ databases">
        <authorList>
            <person name="Kucharzyk K."/>
            <person name="Murdoch R.W."/>
            <person name="Higgins S."/>
            <person name="Loffler F."/>
        </authorList>
    </citation>
    <scope>NUCLEOTIDE SEQUENCE</scope>
</reference>
<dbReference type="NCBIfam" id="NF041568">
    <property type="entry name" value="Jag_EloR"/>
    <property type="match status" value="1"/>
</dbReference>
<dbReference type="Gene3D" id="3.30.300.20">
    <property type="match status" value="1"/>
</dbReference>
<dbReference type="PROSITE" id="PS51061">
    <property type="entry name" value="R3H"/>
    <property type="match status" value="1"/>
</dbReference>
<accession>A0A645JIP5</accession>
<evidence type="ECO:0000313" key="2">
    <source>
        <dbReference type="EMBL" id="MPN63306.1"/>
    </source>
</evidence>
<dbReference type="SMART" id="SM00393">
    <property type="entry name" value="R3H"/>
    <property type="match status" value="1"/>
</dbReference>
<dbReference type="InterPro" id="IPR001374">
    <property type="entry name" value="R3H_dom"/>
</dbReference>
<dbReference type="Pfam" id="PF13083">
    <property type="entry name" value="KH_KhpA-B"/>
    <property type="match status" value="1"/>
</dbReference>
<feature type="domain" description="R3H" evidence="1">
    <location>
        <begin position="66"/>
        <end position="132"/>
    </location>
</feature>
<organism evidence="2">
    <name type="scientific">bioreactor metagenome</name>
    <dbReference type="NCBI Taxonomy" id="1076179"/>
    <lineage>
        <taxon>unclassified sequences</taxon>
        <taxon>metagenomes</taxon>
        <taxon>ecological metagenomes</taxon>
    </lineage>
</organism>
<dbReference type="Gene3D" id="3.30.1370.50">
    <property type="entry name" value="R3H-like domain"/>
    <property type="match status" value="1"/>
</dbReference>
<dbReference type="InterPro" id="IPR015946">
    <property type="entry name" value="KH_dom-like_a/b"/>
</dbReference>
<protein>
    <recommendedName>
        <fullName evidence="1">R3H domain-containing protein</fullName>
    </recommendedName>
</protein>
<dbReference type="InterPro" id="IPR036867">
    <property type="entry name" value="R3H_dom_sf"/>
</dbReference>
<dbReference type="PANTHER" id="PTHR35800:SF1">
    <property type="entry name" value="RNA-BINDING PROTEIN KHPB"/>
    <property type="match status" value="1"/>
</dbReference>
<dbReference type="SUPFAM" id="SSF82708">
    <property type="entry name" value="R3H domain"/>
    <property type="match status" value="1"/>
</dbReference>
<dbReference type="InterPro" id="IPR038008">
    <property type="entry name" value="Jag_KH"/>
</dbReference>
<evidence type="ECO:0000259" key="1">
    <source>
        <dbReference type="PROSITE" id="PS51061"/>
    </source>
</evidence>
<dbReference type="AlphaFoldDB" id="A0A645JIP5"/>
<sequence>MGLTLKISVEGNDSCIYVEMDGKDSGTIIGKRGQTLDAIQYLTSLVVNKDKDKYQRVVVDAENYRAKREKTLEQLANRLADKVIKSRKSVRLEPMNPYERKVIHATLQSNSRVTTRSEGEEPYRRVIIELNR</sequence>
<name>A0A645JIP5_9ZZZZ</name>
<dbReference type="Pfam" id="PF01424">
    <property type="entry name" value="R3H"/>
    <property type="match status" value="1"/>
</dbReference>
<gene>
    <name evidence="2" type="ORF">SDC9_211064</name>
</gene>
<dbReference type="InterPro" id="IPR034079">
    <property type="entry name" value="R3H_KhpB"/>
</dbReference>